<dbReference type="PANTHER" id="PTHR46093:SF18">
    <property type="entry name" value="FIBRONECTIN TYPE-III DOMAIN-CONTAINING PROTEIN"/>
    <property type="match status" value="1"/>
</dbReference>
<protein>
    <recommendedName>
        <fullName evidence="7">Galactose oxidase</fullName>
    </recommendedName>
</protein>
<name>A0A397GFA5_9GLOM</name>
<gene>
    <name evidence="5" type="ORF">Glove_606g120</name>
</gene>
<evidence type="ECO:0000256" key="2">
    <source>
        <dbReference type="ARBA" id="ARBA00022737"/>
    </source>
</evidence>
<dbReference type="Proteomes" id="UP000266861">
    <property type="component" value="Unassembled WGS sequence"/>
</dbReference>
<keyword evidence="3" id="KW-0812">Transmembrane</keyword>
<accession>A0A397GFA5</accession>
<organism evidence="5 6">
    <name type="scientific">Diversispora epigaea</name>
    <dbReference type="NCBI Taxonomy" id="1348612"/>
    <lineage>
        <taxon>Eukaryota</taxon>
        <taxon>Fungi</taxon>
        <taxon>Fungi incertae sedis</taxon>
        <taxon>Mucoromycota</taxon>
        <taxon>Glomeromycotina</taxon>
        <taxon>Glomeromycetes</taxon>
        <taxon>Diversisporales</taxon>
        <taxon>Diversisporaceae</taxon>
        <taxon>Diversispora</taxon>
    </lineage>
</organism>
<feature type="signal peptide" evidence="4">
    <location>
        <begin position="1"/>
        <end position="20"/>
    </location>
</feature>
<dbReference type="SUPFAM" id="SSF117281">
    <property type="entry name" value="Kelch motif"/>
    <property type="match status" value="2"/>
</dbReference>
<dbReference type="InterPro" id="IPR015915">
    <property type="entry name" value="Kelch-typ_b-propeller"/>
</dbReference>
<comment type="caution">
    <text evidence="5">The sequence shown here is derived from an EMBL/GenBank/DDBJ whole genome shotgun (WGS) entry which is preliminary data.</text>
</comment>
<keyword evidence="2" id="KW-0677">Repeat</keyword>
<feature type="chain" id="PRO_5017197691" description="Galactose oxidase" evidence="4">
    <location>
        <begin position="21"/>
        <end position="421"/>
    </location>
</feature>
<dbReference type="EMBL" id="PQFF01000504">
    <property type="protein sequence ID" value="RHZ46790.1"/>
    <property type="molecule type" value="Genomic_DNA"/>
</dbReference>
<proteinExistence type="predicted"/>
<dbReference type="OrthoDB" id="432528at2759"/>
<sequence length="421" mass="47224">MVLFCLVILCITLLINPILCYIPESRVGHNGLVIQNTLLILGGWKYSSNLTKKYTDEIFYLNLTQQFDVANPSWELVLGGNLPLYSYFSAAFVNTFDDNIIYLIGGFMSNITTGEYDYSNLAYMYNYSSYEWTTLDVGNVTSRQETVGIINDKGIAYIFGGFNRTNATTSEGTYYNDMRIFDVSSMKLSPLSITRNLPSPFSSYTANLLKNGIIVYIGGQEDSYERYPNLPYKVLSLETLRLFNTKKSEWSYMNVTGGENIDPRFMHSTVLSKGEIILFGGCANNFSRINTKLAILNTNKDIYEWTIPSLSDSPPQIFGHSANIHGNYMIVTFGYELDNLIVNSQIYLFDVNQYTWVTTYTPPPVPPKNDTNKKLSKALAIGLGVGVGGGVVLIILVSMGIVFFKRRKTKSNTLEIPSSSM</sequence>
<evidence type="ECO:0000313" key="6">
    <source>
        <dbReference type="Proteomes" id="UP000266861"/>
    </source>
</evidence>
<evidence type="ECO:0000256" key="1">
    <source>
        <dbReference type="ARBA" id="ARBA00022441"/>
    </source>
</evidence>
<dbReference type="PANTHER" id="PTHR46093">
    <property type="entry name" value="ACYL-COA-BINDING DOMAIN-CONTAINING PROTEIN 5"/>
    <property type="match status" value="1"/>
</dbReference>
<evidence type="ECO:0008006" key="7">
    <source>
        <dbReference type="Google" id="ProtNLM"/>
    </source>
</evidence>
<reference evidence="5 6" key="1">
    <citation type="submission" date="2018-08" db="EMBL/GenBank/DDBJ databases">
        <title>Genome and evolution of the arbuscular mycorrhizal fungus Diversispora epigaea (formerly Glomus versiforme) and its bacterial endosymbionts.</title>
        <authorList>
            <person name="Sun X."/>
            <person name="Fei Z."/>
            <person name="Harrison M."/>
        </authorList>
    </citation>
    <scope>NUCLEOTIDE SEQUENCE [LARGE SCALE GENOMIC DNA]</scope>
    <source>
        <strain evidence="5 6">IT104</strain>
    </source>
</reference>
<feature type="transmembrane region" description="Helical" evidence="3">
    <location>
        <begin position="378"/>
        <end position="404"/>
    </location>
</feature>
<evidence type="ECO:0000256" key="3">
    <source>
        <dbReference type="SAM" id="Phobius"/>
    </source>
</evidence>
<dbReference type="Gene3D" id="2.120.10.80">
    <property type="entry name" value="Kelch-type beta propeller"/>
    <property type="match status" value="2"/>
</dbReference>
<dbReference type="STRING" id="1348612.A0A397GFA5"/>
<keyword evidence="3" id="KW-0472">Membrane</keyword>
<dbReference type="AlphaFoldDB" id="A0A397GFA5"/>
<evidence type="ECO:0000256" key="4">
    <source>
        <dbReference type="SAM" id="SignalP"/>
    </source>
</evidence>
<keyword evidence="4" id="KW-0732">Signal</keyword>
<evidence type="ECO:0000313" key="5">
    <source>
        <dbReference type="EMBL" id="RHZ46790.1"/>
    </source>
</evidence>
<keyword evidence="1" id="KW-0880">Kelch repeat</keyword>
<keyword evidence="3" id="KW-1133">Transmembrane helix</keyword>
<dbReference type="Pfam" id="PF24681">
    <property type="entry name" value="Kelch_KLHDC2_KLHL20_DRC7"/>
    <property type="match status" value="2"/>
</dbReference>
<keyword evidence="6" id="KW-1185">Reference proteome</keyword>